<dbReference type="OrthoDB" id="2377048at2"/>
<organism evidence="2 3">
    <name type="scientific">Psychrobacillus lasiicapitis</name>
    <dbReference type="NCBI Taxonomy" id="1636719"/>
    <lineage>
        <taxon>Bacteria</taxon>
        <taxon>Bacillati</taxon>
        <taxon>Bacillota</taxon>
        <taxon>Bacilli</taxon>
        <taxon>Bacillales</taxon>
        <taxon>Bacillaceae</taxon>
        <taxon>Psychrobacillus</taxon>
    </lineage>
</organism>
<sequence>MLKTLMAVGIFIAGNTALIYIPTVIPALQTTPSYAKWGQLAIKETQSKYPSASIVDYLHEGSESKHDSTIEKFKLWLKDGDHEFGVFVRIEYSTITEKVVNIELQETSR</sequence>
<dbReference type="Gene3D" id="3.10.450.390">
    <property type="entry name" value="Protein of unknown function DUF3889"/>
    <property type="match status" value="1"/>
</dbReference>
<gene>
    <name evidence="2" type="ORF">FG382_17585</name>
</gene>
<dbReference type="InterPro" id="IPR024987">
    <property type="entry name" value="DUF3889"/>
</dbReference>
<name>A0A544SYM2_9BACI</name>
<dbReference type="EMBL" id="VDGH01000011">
    <property type="protein sequence ID" value="TQR10312.1"/>
    <property type="molecule type" value="Genomic_DNA"/>
</dbReference>
<comment type="caution">
    <text evidence="2">The sequence shown here is derived from an EMBL/GenBank/DDBJ whole genome shotgun (WGS) entry which is preliminary data.</text>
</comment>
<evidence type="ECO:0000313" key="3">
    <source>
        <dbReference type="Proteomes" id="UP000317316"/>
    </source>
</evidence>
<dbReference type="Proteomes" id="UP000317316">
    <property type="component" value="Unassembled WGS sequence"/>
</dbReference>
<accession>A0A544SYM2</accession>
<keyword evidence="3" id="KW-1185">Reference proteome</keyword>
<dbReference type="Pfam" id="PF13028">
    <property type="entry name" value="DUF3889"/>
    <property type="match status" value="1"/>
</dbReference>
<dbReference type="RefSeq" id="WP_142540331.1">
    <property type="nucleotide sequence ID" value="NZ_BMIE01000010.1"/>
</dbReference>
<dbReference type="AlphaFoldDB" id="A0A544SYM2"/>
<reference evidence="2 3" key="1">
    <citation type="submission" date="2019-05" db="EMBL/GenBank/DDBJ databases">
        <title>Psychrobacillus vulpis sp. nov., a new species isolated from feces of a red fox that inhabits in The Tablas de Daimiel Natural Park, Albacete, Spain.</title>
        <authorList>
            <person name="Rodriguez M."/>
            <person name="Reina J.C."/>
            <person name="Bejar V."/>
            <person name="Llamas I."/>
        </authorList>
    </citation>
    <scope>NUCLEOTIDE SEQUENCE [LARGE SCALE GENOMIC DNA]</scope>
    <source>
        <strain evidence="2 3">NEAU-3TGS17</strain>
    </source>
</reference>
<evidence type="ECO:0000313" key="2">
    <source>
        <dbReference type="EMBL" id="TQR10312.1"/>
    </source>
</evidence>
<evidence type="ECO:0000256" key="1">
    <source>
        <dbReference type="SAM" id="Phobius"/>
    </source>
</evidence>
<feature type="transmembrane region" description="Helical" evidence="1">
    <location>
        <begin position="6"/>
        <end position="28"/>
    </location>
</feature>
<keyword evidence="1" id="KW-1133">Transmembrane helix</keyword>
<keyword evidence="1" id="KW-0812">Transmembrane</keyword>
<keyword evidence="1" id="KW-0472">Membrane</keyword>
<proteinExistence type="predicted"/>
<protein>
    <submittedName>
        <fullName evidence="2">DUF3889 domain-containing protein</fullName>
    </submittedName>
</protein>